<feature type="transmembrane region" description="Helical" evidence="1">
    <location>
        <begin position="208"/>
        <end position="233"/>
    </location>
</feature>
<evidence type="ECO:0008006" key="3">
    <source>
        <dbReference type="Google" id="ProtNLM"/>
    </source>
</evidence>
<reference evidence="2" key="1">
    <citation type="submission" date="2018-06" db="EMBL/GenBank/DDBJ databases">
        <authorList>
            <person name="Zhirakovskaya E."/>
        </authorList>
    </citation>
    <scope>NUCLEOTIDE SEQUENCE</scope>
</reference>
<name>A0A3B0X6E1_9ZZZZ</name>
<dbReference type="EMBL" id="UOFE01000017">
    <property type="protein sequence ID" value="VAW51494.1"/>
    <property type="molecule type" value="Genomic_DNA"/>
</dbReference>
<sequence length="268" mass="29347">MSVIQIANTVTGWPGRKLIRHVLYVINLMTFSTLALRDWFSKNKIFDSRSYSTTVTQIIFTGVDALPTISFLGLATGFIFTFRLISISHTFGGTEDITNLLITVICLSAGPFLAAIIIISRTGSAIVVDIGNMKLHGEIEALENMGVNINDYLVAPRIISTAISQLAITVYFTVIALLSGILLSAIFIDPSYFNFIFKISNSFTPYMISIFVIKNIIFGFVIATIACYNGLLVQSSATEVPQRTTASIVQSLSFVFIIDALLTLAIFI</sequence>
<proteinExistence type="predicted"/>
<dbReference type="GO" id="GO:0043190">
    <property type="term" value="C:ATP-binding cassette (ABC) transporter complex"/>
    <property type="evidence" value="ECO:0007669"/>
    <property type="project" value="InterPro"/>
</dbReference>
<evidence type="ECO:0000256" key="1">
    <source>
        <dbReference type="SAM" id="Phobius"/>
    </source>
</evidence>
<gene>
    <name evidence="2" type="ORF">MNBD_GAMMA05-2090</name>
</gene>
<dbReference type="PANTHER" id="PTHR30188">
    <property type="entry name" value="ABC TRANSPORTER PERMEASE PROTEIN-RELATED"/>
    <property type="match status" value="1"/>
</dbReference>
<keyword evidence="1" id="KW-0472">Membrane</keyword>
<protein>
    <recommendedName>
        <fullName evidence="3">Phospholipid ABC transporter permease protein MlaE</fullName>
    </recommendedName>
</protein>
<feature type="transmembrane region" description="Helical" evidence="1">
    <location>
        <begin position="166"/>
        <end position="188"/>
    </location>
</feature>
<evidence type="ECO:0000313" key="2">
    <source>
        <dbReference type="EMBL" id="VAW51494.1"/>
    </source>
</evidence>
<keyword evidence="1" id="KW-0812">Transmembrane</keyword>
<feature type="transmembrane region" description="Helical" evidence="1">
    <location>
        <begin position="58"/>
        <end position="85"/>
    </location>
</feature>
<accession>A0A3B0X6E1</accession>
<feature type="transmembrane region" description="Helical" evidence="1">
    <location>
        <begin position="97"/>
        <end position="119"/>
    </location>
</feature>
<dbReference type="Pfam" id="PF02405">
    <property type="entry name" value="MlaE"/>
    <property type="match status" value="1"/>
</dbReference>
<dbReference type="InterPro" id="IPR030802">
    <property type="entry name" value="Permease_MalE"/>
</dbReference>
<feature type="transmembrane region" description="Helical" evidence="1">
    <location>
        <begin position="245"/>
        <end position="267"/>
    </location>
</feature>
<dbReference type="GO" id="GO:0005548">
    <property type="term" value="F:phospholipid transporter activity"/>
    <property type="evidence" value="ECO:0007669"/>
    <property type="project" value="TreeGrafter"/>
</dbReference>
<dbReference type="AlphaFoldDB" id="A0A3B0X6E1"/>
<organism evidence="2">
    <name type="scientific">hydrothermal vent metagenome</name>
    <dbReference type="NCBI Taxonomy" id="652676"/>
    <lineage>
        <taxon>unclassified sequences</taxon>
        <taxon>metagenomes</taxon>
        <taxon>ecological metagenomes</taxon>
    </lineage>
</organism>
<dbReference type="PANTHER" id="PTHR30188:SF4">
    <property type="entry name" value="PROTEIN TRIGALACTOSYLDIACYLGLYCEROL 1, CHLOROPLASTIC"/>
    <property type="match status" value="1"/>
</dbReference>
<keyword evidence="1" id="KW-1133">Transmembrane helix</keyword>